<dbReference type="CDD" id="cd20071">
    <property type="entry name" value="SET_SMYD"/>
    <property type="match status" value="1"/>
</dbReference>
<organism evidence="7">
    <name type="scientific">Cacopsylla melanoneura</name>
    <dbReference type="NCBI Taxonomy" id="428564"/>
    <lineage>
        <taxon>Eukaryota</taxon>
        <taxon>Metazoa</taxon>
        <taxon>Ecdysozoa</taxon>
        <taxon>Arthropoda</taxon>
        <taxon>Hexapoda</taxon>
        <taxon>Insecta</taxon>
        <taxon>Pterygota</taxon>
        <taxon>Neoptera</taxon>
        <taxon>Paraneoptera</taxon>
        <taxon>Hemiptera</taxon>
        <taxon>Sternorrhyncha</taxon>
        <taxon>Psylloidea</taxon>
        <taxon>Psyllidae</taxon>
        <taxon>Psyllinae</taxon>
        <taxon>Cacopsylla</taxon>
    </lineage>
</organism>
<keyword evidence="2 4" id="KW-0863">Zinc-finger</keyword>
<dbReference type="GO" id="GO:0008270">
    <property type="term" value="F:zinc ion binding"/>
    <property type="evidence" value="ECO:0007669"/>
    <property type="project" value="UniProtKB-KW"/>
</dbReference>
<dbReference type="PROSITE" id="PS50280">
    <property type="entry name" value="SET"/>
    <property type="match status" value="1"/>
</dbReference>
<evidence type="ECO:0000256" key="1">
    <source>
        <dbReference type="ARBA" id="ARBA00022723"/>
    </source>
</evidence>
<dbReference type="Pfam" id="PF01753">
    <property type="entry name" value="zf-MYND"/>
    <property type="match status" value="1"/>
</dbReference>
<dbReference type="GO" id="GO:0008170">
    <property type="term" value="F:N-methyltransferase activity"/>
    <property type="evidence" value="ECO:0007669"/>
    <property type="project" value="UniProtKB-ARBA"/>
</dbReference>
<reference evidence="7" key="1">
    <citation type="submission" date="2021-05" db="EMBL/GenBank/DDBJ databases">
        <authorList>
            <person name="Alioto T."/>
            <person name="Alioto T."/>
            <person name="Gomez Garrido J."/>
        </authorList>
    </citation>
    <scope>NUCLEOTIDE SEQUENCE</scope>
</reference>
<dbReference type="Gene3D" id="2.170.270.10">
    <property type="entry name" value="SET domain"/>
    <property type="match status" value="1"/>
</dbReference>
<dbReference type="PROSITE" id="PS50865">
    <property type="entry name" value="ZF_MYND_2"/>
    <property type="match status" value="1"/>
</dbReference>
<dbReference type="Gene3D" id="1.10.220.160">
    <property type="match status" value="1"/>
</dbReference>
<dbReference type="PROSITE" id="PS01360">
    <property type="entry name" value="ZF_MYND_1"/>
    <property type="match status" value="1"/>
</dbReference>
<dbReference type="PANTHER" id="PTHR46455:SF4">
    <property type="entry name" value="GH11294P"/>
    <property type="match status" value="1"/>
</dbReference>
<name>A0A8D8RAH1_9HEMI</name>
<evidence type="ECO:0000313" key="7">
    <source>
        <dbReference type="EMBL" id="CAG6647573.1"/>
    </source>
</evidence>
<dbReference type="InterPro" id="IPR002893">
    <property type="entry name" value="Znf_MYND"/>
</dbReference>
<sequence>MSVMVDNACGFCGEPSSQKCSGCQLVYYCCREHQKKHWSKHKSHCRPMKLCQDNVLGRYYVASRSIKAGEVVLKEVPLVQGPSQVTGPVCLGCLKSISMHTSEECPKCGWPLCRDPQCRMSEHHVPECDWTMSKRGKKIKISNFTAPHPSYECITTLRCLYKKFHQPAVWEKLMQLEAHLDECKKSPRYESDQKNVIQFLLNFFKLDQDFSEAEIFKICGIIQVNAHEMPLTEPGYMAIFDRTSLVEHSCFPNLYKSFTNSGQVLLRAMKPIAAGDHLSICYTDPLWGTINRRHHLEESKYFTCQCDRCRDPTEFNTMYDGVKCPEHQCKGYVLPHLTPSSFEETWICHDCKKTADQDNVHKILVKIGEDLSTIEKQNPEACRKFLKTYDTGRFLHPNHYYLTDVRIALAQLYGQTTRGGIQDLSDEMLTHKIALCKQIVNLARTIVPAEGRIRGIIIFELHASVAELGRRRSSQGQIDSAQLRAFLLESKQYLDEAVWLLQYEPSNLPEGKILVQAQENLSSLNTVLQALHASIGDSPM</sequence>
<dbReference type="InterPro" id="IPR001214">
    <property type="entry name" value="SET_dom"/>
</dbReference>
<evidence type="ECO:0000256" key="4">
    <source>
        <dbReference type="PROSITE-ProRule" id="PRU00134"/>
    </source>
</evidence>
<dbReference type="GO" id="GO:0008276">
    <property type="term" value="F:protein methyltransferase activity"/>
    <property type="evidence" value="ECO:0007669"/>
    <property type="project" value="UniProtKB-ARBA"/>
</dbReference>
<dbReference type="EMBL" id="HBUF01147730">
    <property type="protein sequence ID" value="CAG6647573.1"/>
    <property type="molecule type" value="Transcribed_RNA"/>
</dbReference>
<protein>
    <submittedName>
        <fullName evidence="7">Protein msta, isoform A</fullName>
    </submittedName>
</protein>
<dbReference type="SUPFAM" id="SSF82199">
    <property type="entry name" value="SET domain"/>
    <property type="match status" value="1"/>
</dbReference>
<accession>A0A8D8RAH1</accession>
<evidence type="ECO:0000256" key="3">
    <source>
        <dbReference type="ARBA" id="ARBA00022833"/>
    </source>
</evidence>
<evidence type="ECO:0000256" key="2">
    <source>
        <dbReference type="ARBA" id="ARBA00022771"/>
    </source>
</evidence>
<dbReference type="PANTHER" id="PTHR46455">
    <property type="entry name" value="SET AND MYND DOMAIN CONTAINING, ARTHROPOD-SPECIFIC, MEMBER 4, ISOFORM A"/>
    <property type="match status" value="1"/>
</dbReference>
<dbReference type="InterPro" id="IPR053010">
    <property type="entry name" value="SET_SmydA-8"/>
</dbReference>
<evidence type="ECO:0000259" key="6">
    <source>
        <dbReference type="PROSITE" id="PS50865"/>
    </source>
</evidence>
<feature type="domain" description="SET" evidence="5">
    <location>
        <begin position="46"/>
        <end position="283"/>
    </location>
</feature>
<keyword evidence="1" id="KW-0479">Metal-binding</keyword>
<keyword evidence="3" id="KW-0862">Zinc</keyword>
<feature type="domain" description="MYND-type" evidence="6">
    <location>
        <begin position="9"/>
        <end position="45"/>
    </location>
</feature>
<dbReference type="Gene3D" id="6.10.140.2220">
    <property type="match status" value="2"/>
</dbReference>
<dbReference type="Pfam" id="PF00856">
    <property type="entry name" value="SET"/>
    <property type="match status" value="1"/>
</dbReference>
<dbReference type="GO" id="GO:0008757">
    <property type="term" value="F:S-adenosylmethionine-dependent methyltransferase activity"/>
    <property type="evidence" value="ECO:0007669"/>
    <property type="project" value="UniProtKB-ARBA"/>
</dbReference>
<evidence type="ECO:0000259" key="5">
    <source>
        <dbReference type="PROSITE" id="PS50280"/>
    </source>
</evidence>
<dbReference type="AlphaFoldDB" id="A0A8D8RAH1"/>
<proteinExistence type="predicted"/>
<dbReference type="InterPro" id="IPR046341">
    <property type="entry name" value="SET_dom_sf"/>
</dbReference>